<dbReference type="EMBL" id="MH606185">
    <property type="protein sequence ID" value="AXH71099.1"/>
    <property type="molecule type" value="Genomic_DNA"/>
</dbReference>
<feature type="transmembrane region" description="Helical" evidence="1">
    <location>
        <begin position="6"/>
        <end position="31"/>
    </location>
</feature>
<keyword evidence="1" id="KW-0472">Membrane</keyword>
<keyword evidence="1" id="KW-1133">Transmembrane helix</keyword>
<organism evidence="2 3">
    <name type="scientific">Bacillus phage BSP38</name>
    <dbReference type="NCBI Taxonomy" id="2283013"/>
    <lineage>
        <taxon>Viruses</taxon>
        <taxon>Duplodnaviria</taxon>
        <taxon>Heunggongvirae</taxon>
        <taxon>Uroviricota</taxon>
        <taxon>Caudoviricetes</taxon>
        <taxon>Herelleviridae</taxon>
        <taxon>Bastillevirinae</taxon>
        <taxon>Jeonjuvirus</taxon>
        <taxon>Jeonjuvirus BSP38</taxon>
    </lineage>
</organism>
<evidence type="ECO:0000313" key="3">
    <source>
        <dbReference type="Proteomes" id="UP000260425"/>
    </source>
</evidence>
<accession>A0A345MJR7</accession>
<name>A0A345MJR7_BPBSP</name>
<evidence type="ECO:0000313" key="2">
    <source>
        <dbReference type="EMBL" id="AXH71099.1"/>
    </source>
</evidence>
<proteinExistence type="predicted"/>
<feature type="transmembrane region" description="Helical" evidence="1">
    <location>
        <begin position="43"/>
        <end position="62"/>
    </location>
</feature>
<gene>
    <name evidence="2" type="ORF">BSP38_057</name>
</gene>
<sequence length="99" mass="11117">MFIASVILSAIFYVLIVYVSYITSQILYMGITNKLMVPVLKSSLFILVSYISIIADVVLFDISRYDSITVKNGLLLLLLCSSLISAGSRKETKSEHYRE</sequence>
<evidence type="ECO:0000256" key="1">
    <source>
        <dbReference type="SAM" id="Phobius"/>
    </source>
</evidence>
<reference evidence="2 3" key="1">
    <citation type="submission" date="2018-07" db="EMBL/GenBank/DDBJ databases">
        <title>Complete nucleotide sequence of Bacillus phage BSP38.</title>
        <authorList>
            <person name="Ghosh K."/>
            <person name="Kim K.-P."/>
        </authorList>
    </citation>
    <scope>NUCLEOTIDE SEQUENCE [LARGE SCALE GENOMIC DNA]</scope>
</reference>
<keyword evidence="3" id="KW-1185">Reference proteome</keyword>
<dbReference type="Proteomes" id="UP000260425">
    <property type="component" value="Segment"/>
</dbReference>
<organismHost>
    <name type="scientific">Bacillus subtilis</name>
    <dbReference type="NCBI Taxonomy" id="1423"/>
</organismHost>
<keyword evidence="1" id="KW-0812">Transmembrane</keyword>
<protein>
    <submittedName>
        <fullName evidence="2">Uncharacterized protein</fullName>
    </submittedName>
</protein>